<sequence>MNYGVVDNNNFGESDNEPVEENENILDDEKLGEDSAIVPKVGMKFKDDKEVFEFYKKYAYCIGFPIRKRNSKKGDDGILRYLTLTCSREGRRSSTTSTSLNPQPRIQTGCKAKMTASSEISGI</sequence>
<feature type="region of interest" description="Disordered" evidence="1">
    <location>
        <begin position="89"/>
        <end position="123"/>
    </location>
</feature>
<name>A0ABD1PUZ3_9LAMI</name>
<dbReference type="PANTHER" id="PTHR46328">
    <property type="entry name" value="FAR-RED IMPAIRED RESPONSIVE (FAR1) FAMILY PROTEIN-RELATED"/>
    <property type="match status" value="1"/>
</dbReference>
<gene>
    <name evidence="3" type="ORF">Adt_42630</name>
</gene>
<protein>
    <submittedName>
        <fullName evidence="3">Protein FAR1-RELATED SEQUENCE</fullName>
    </submittedName>
</protein>
<evidence type="ECO:0000313" key="3">
    <source>
        <dbReference type="EMBL" id="KAL2466779.1"/>
    </source>
</evidence>
<feature type="domain" description="FAR1" evidence="2">
    <location>
        <begin position="53"/>
        <end position="119"/>
    </location>
</feature>
<keyword evidence="4" id="KW-1185">Reference proteome</keyword>
<dbReference type="PANTHER" id="PTHR46328:SF35">
    <property type="entry name" value="PROTEIN FAR1-RELATED SEQUENCE 5-LIKE"/>
    <property type="match status" value="1"/>
</dbReference>
<proteinExistence type="predicted"/>
<dbReference type="InterPro" id="IPR004330">
    <property type="entry name" value="FAR1_DNA_bnd_dom"/>
</dbReference>
<evidence type="ECO:0000313" key="4">
    <source>
        <dbReference type="Proteomes" id="UP001604336"/>
    </source>
</evidence>
<feature type="compositionally biased region" description="Acidic residues" evidence="1">
    <location>
        <begin position="14"/>
        <end position="24"/>
    </location>
</feature>
<dbReference type="Proteomes" id="UP001604336">
    <property type="component" value="Unassembled WGS sequence"/>
</dbReference>
<feature type="region of interest" description="Disordered" evidence="1">
    <location>
        <begin position="1"/>
        <end position="24"/>
    </location>
</feature>
<comment type="caution">
    <text evidence="3">The sequence shown here is derived from an EMBL/GenBank/DDBJ whole genome shotgun (WGS) entry which is preliminary data.</text>
</comment>
<dbReference type="EMBL" id="JBFOLK010000013">
    <property type="protein sequence ID" value="KAL2466779.1"/>
    <property type="molecule type" value="Genomic_DNA"/>
</dbReference>
<dbReference type="Pfam" id="PF03101">
    <property type="entry name" value="FAR1"/>
    <property type="match status" value="1"/>
</dbReference>
<organism evidence="3 4">
    <name type="scientific">Abeliophyllum distichum</name>
    <dbReference type="NCBI Taxonomy" id="126358"/>
    <lineage>
        <taxon>Eukaryota</taxon>
        <taxon>Viridiplantae</taxon>
        <taxon>Streptophyta</taxon>
        <taxon>Embryophyta</taxon>
        <taxon>Tracheophyta</taxon>
        <taxon>Spermatophyta</taxon>
        <taxon>Magnoliopsida</taxon>
        <taxon>eudicotyledons</taxon>
        <taxon>Gunneridae</taxon>
        <taxon>Pentapetalae</taxon>
        <taxon>asterids</taxon>
        <taxon>lamiids</taxon>
        <taxon>Lamiales</taxon>
        <taxon>Oleaceae</taxon>
        <taxon>Forsythieae</taxon>
        <taxon>Abeliophyllum</taxon>
    </lineage>
</organism>
<dbReference type="AlphaFoldDB" id="A0ABD1PUZ3"/>
<reference evidence="4" key="1">
    <citation type="submission" date="2024-07" db="EMBL/GenBank/DDBJ databases">
        <title>Two chromosome-level genome assemblies of Korean endemic species Abeliophyllum distichum and Forsythia ovata (Oleaceae).</title>
        <authorList>
            <person name="Jang H."/>
        </authorList>
    </citation>
    <scope>NUCLEOTIDE SEQUENCE [LARGE SCALE GENOMIC DNA]</scope>
</reference>
<accession>A0ABD1PUZ3</accession>
<evidence type="ECO:0000256" key="1">
    <source>
        <dbReference type="SAM" id="MobiDB-lite"/>
    </source>
</evidence>
<evidence type="ECO:0000259" key="2">
    <source>
        <dbReference type="Pfam" id="PF03101"/>
    </source>
</evidence>